<dbReference type="PROSITE" id="PS51318">
    <property type="entry name" value="TAT"/>
    <property type="match status" value="1"/>
</dbReference>
<dbReference type="EMBL" id="RZHD01000010">
    <property type="protein sequence ID" value="RUR43421.1"/>
    <property type="molecule type" value="Genomic_DNA"/>
</dbReference>
<evidence type="ECO:0000256" key="4">
    <source>
        <dbReference type="SAM" id="SignalP"/>
    </source>
</evidence>
<dbReference type="PANTHER" id="PTHR30024">
    <property type="entry name" value="ALIPHATIC SULFONATES-BINDING PROTEIN-RELATED"/>
    <property type="match status" value="1"/>
</dbReference>
<dbReference type="CDD" id="cd01008">
    <property type="entry name" value="PBP2_NrtA_SsuA_CpmA_like"/>
    <property type="match status" value="1"/>
</dbReference>
<sequence>MKNFPLSRRRFLSNTLSSAAIIGAAAVLPRSLMASGSPEITAVEIISVRDPQHSAQLAFAIENGYFAEEGLDVTANYTVNGPDLASLAASGRVKVLCAAMEQVALLRLRNLDFKWVMKLSDISNTQGVVVGNNAGIESPADLVGKRVGMYAGAAVELAVENMCKEYGVDFSSIEFVNMEPPEQAIALMRGDIDAMACWEPYISNAERSGGRLYFTGSSSYIENPNTPTDVNWLYLATGLATTGDYMQQAPNTMMALMRAMIRANETIINNPAAAVGPISKGLGIPADGLELILRANDYRPNLDQRLVMGYPDFINWTVDQGFLSDFVPFNDIVDTSLLQKIAPNSVKI</sequence>
<accession>A0A3S1E5D2</accession>
<proteinExistence type="inferred from homology"/>
<dbReference type="InterPro" id="IPR006311">
    <property type="entry name" value="TAT_signal"/>
</dbReference>
<dbReference type="SUPFAM" id="SSF53850">
    <property type="entry name" value="Periplasmic binding protein-like II"/>
    <property type="match status" value="1"/>
</dbReference>
<dbReference type="RefSeq" id="WP_126982004.1">
    <property type="nucleotide sequence ID" value="NZ_RZHD01000010.1"/>
</dbReference>
<dbReference type="GO" id="GO:0042597">
    <property type="term" value="C:periplasmic space"/>
    <property type="evidence" value="ECO:0007669"/>
    <property type="project" value="UniProtKB-SubCell"/>
</dbReference>
<evidence type="ECO:0000256" key="3">
    <source>
        <dbReference type="ARBA" id="ARBA00022729"/>
    </source>
</evidence>
<comment type="similarity">
    <text evidence="2">Belongs to the bacterial solute-binding protein SsuA/TauA family.</text>
</comment>
<keyword evidence="3 4" id="KW-0732">Signal</keyword>
<feature type="chain" id="PRO_5018613190" evidence="4">
    <location>
        <begin position="35"/>
        <end position="348"/>
    </location>
</feature>
<organism evidence="6 7">
    <name type="scientific">Vreelandella populi</name>
    <dbReference type="NCBI Taxonomy" id="2498858"/>
    <lineage>
        <taxon>Bacteria</taxon>
        <taxon>Pseudomonadati</taxon>
        <taxon>Pseudomonadota</taxon>
        <taxon>Gammaproteobacteria</taxon>
        <taxon>Oceanospirillales</taxon>
        <taxon>Halomonadaceae</taxon>
        <taxon>Vreelandella</taxon>
    </lineage>
</organism>
<name>A0A3S1E5D2_9GAMM</name>
<dbReference type="Pfam" id="PF09084">
    <property type="entry name" value="NMT1"/>
    <property type="match status" value="1"/>
</dbReference>
<dbReference type="Gene3D" id="3.40.190.10">
    <property type="entry name" value="Periplasmic binding protein-like II"/>
    <property type="match status" value="2"/>
</dbReference>
<evidence type="ECO:0000313" key="6">
    <source>
        <dbReference type="EMBL" id="RUR43421.1"/>
    </source>
</evidence>
<dbReference type="GO" id="GO:0042918">
    <property type="term" value="P:alkanesulfonate transmembrane transport"/>
    <property type="evidence" value="ECO:0007669"/>
    <property type="project" value="TreeGrafter"/>
</dbReference>
<evidence type="ECO:0000256" key="1">
    <source>
        <dbReference type="ARBA" id="ARBA00004418"/>
    </source>
</evidence>
<protein>
    <submittedName>
        <fullName evidence="6">ABC transporter substrate-binding protein</fullName>
    </submittedName>
</protein>
<feature type="domain" description="SsuA/THI5-like" evidence="5">
    <location>
        <begin position="55"/>
        <end position="274"/>
    </location>
</feature>
<keyword evidence="7" id="KW-1185">Reference proteome</keyword>
<feature type="signal peptide" evidence="4">
    <location>
        <begin position="1"/>
        <end position="34"/>
    </location>
</feature>
<evidence type="ECO:0000313" key="7">
    <source>
        <dbReference type="Proteomes" id="UP000286912"/>
    </source>
</evidence>
<comment type="caution">
    <text evidence="6">The sequence shown here is derived from an EMBL/GenBank/DDBJ whole genome shotgun (WGS) entry which is preliminary data.</text>
</comment>
<evidence type="ECO:0000256" key="2">
    <source>
        <dbReference type="ARBA" id="ARBA00010742"/>
    </source>
</evidence>
<reference evidence="6 7" key="1">
    <citation type="submission" date="2018-12" db="EMBL/GenBank/DDBJ databases">
        <title>three novel Halomonas strain isolated from plants.</title>
        <authorList>
            <person name="Sun C."/>
        </authorList>
    </citation>
    <scope>NUCLEOTIDE SEQUENCE [LARGE SCALE GENOMIC DNA]</scope>
    <source>
        <strain evidence="6 7">RC</strain>
    </source>
</reference>
<dbReference type="AlphaFoldDB" id="A0A3S1E5D2"/>
<comment type="subcellular location">
    <subcellularLocation>
        <location evidence="1">Periplasm</location>
    </subcellularLocation>
</comment>
<dbReference type="OrthoDB" id="9815602at2"/>
<dbReference type="InterPro" id="IPR015168">
    <property type="entry name" value="SsuA/THI5"/>
</dbReference>
<gene>
    <name evidence="6" type="ORF">ELY37_17085</name>
</gene>
<dbReference type="Proteomes" id="UP000286912">
    <property type="component" value="Unassembled WGS sequence"/>
</dbReference>
<evidence type="ECO:0000259" key="5">
    <source>
        <dbReference type="Pfam" id="PF09084"/>
    </source>
</evidence>
<dbReference type="PANTHER" id="PTHR30024:SF47">
    <property type="entry name" value="TAURINE-BINDING PERIPLASMIC PROTEIN"/>
    <property type="match status" value="1"/>
</dbReference>